<dbReference type="PROSITE" id="PS51746">
    <property type="entry name" value="PPM_2"/>
    <property type="match status" value="1"/>
</dbReference>
<evidence type="ECO:0000256" key="1">
    <source>
        <dbReference type="SAM" id="MobiDB-lite"/>
    </source>
</evidence>
<dbReference type="SMART" id="SM00332">
    <property type="entry name" value="PP2Cc"/>
    <property type="match status" value="1"/>
</dbReference>
<dbReference type="InterPro" id="IPR036457">
    <property type="entry name" value="PPM-type-like_dom_sf"/>
</dbReference>
<sequence length="351" mass="38705">MGTCCSHVSVHDMESSCKPNHNDGACEHDGDRIMSRGSSEFVSMYSKKGSKGVNQDAFTVWKDFTKTKDMIFCGVFDGHGPLGHRFSQSIRDKLPSKLSESIKQSQQKVIKHNDTNATDGSSDSNVHVEDNQNMSFASWEGSFKTCFTEMDEDLATNIDPTGLAGGSTAVTVIKQGDQLIIGNLGDSRAVLCRRADDNNLVPVQLTVDLTPDIPSEALRIINCGGKIFSIKEEPRVNRLWRPNGDRPGLAMARAFGDFCLKEYGLISVPDVSYRKLTEQDEFVVLASDGVWDVLTNSEVIDIVASAPKRSMAAKLLVDHAVKVWRRKYKSMVDDCTAICLFLKDQTVLTQP</sequence>
<reference evidence="3 4" key="1">
    <citation type="submission" date="2019-04" db="EMBL/GenBank/DDBJ databases">
        <title>An improved genome assembly and genetic linkage map for asparagus bean, Vigna unguiculata ssp. sesquipedialis.</title>
        <authorList>
            <person name="Xia Q."/>
            <person name="Zhang R."/>
            <person name="Dong Y."/>
        </authorList>
    </citation>
    <scope>NUCLEOTIDE SEQUENCE [LARGE SCALE GENOMIC DNA]</scope>
    <source>
        <tissue evidence="3">Leaf</tissue>
    </source>
</reference>
<gene>
    <name evidence="3" type="ORF">DEO72_LG8g1017</name>
</gene>
<name>A0A4D6MN81_VIGUN</name>
<evidence type="ECO:0000313" key="4">
    <source>
        <dbReference type="Proteomes" id="UP000501690"/>
    </source>
</evidence>
<feature type="domain" description="PPM-type phosphatase" evidence="2">
    <location>
        <begin position="41"/>
        <end position="342"/>
    </location>
</feature>
<feature type="region of interest" description="Disordered" evidence="1">
    <location>
        <begin position="107"/>
        <end position="128"/>
    </location>
</feature>
<dbReference type="GO" id="GO:0004722">
    <property type="term" value="F:protein serine/threonine phosphatase activity"/>
    <property type="evidence" value="ECO:0007669"/>
    <property type="project" value="InterPro"/>
</dbReference>
<keyword evidence="4" id="KW-1185">Reference proteome</keyword>
<organism evidence="3 4">
    <name type="scientific">Vigna unguiculata</name>
    <name type="common">Cowpea</name>
    <dbReference type="NCBI Taxonomy" id="3917"/>
    <lineage>
        <taxon>Eukaryota</taxon>
        <taxon>Viridiplantae</taxon>
        <taxon>Streptophyta</taxon>
        <taxon>Embryophyta</taxon>
        <taxon>Tracheophyta</taxon>
        <taxon>Spermatophyta</taxon>
        <taxon>Magnoliopsida</taxon>
        <taxon>eudicotyledons</taxon>
        <taxon>Gunneridae</taxon>
        <taxon>Pentapetalae</taxon>
        <taxon>rosids</taxon>
        <taxon>fabids</taxon>
        <taxon>Fabales</taxon>
        <taxon>Fabaceae</taxon>
        <taxon>Papilionoideae</taxon>
        <taxon>50 kb inversion clade</taxon>
        <taxon>NPAAA clade</taxon>
        <taxon>indigoferoid/millettioid clade</taxon>
        <taxon>Phaseoleae</taxon>
        <taxon>Vigna</taxon>
    </lineage>
</organism>
<evidence type="ECO:0000313" key="3">
    <source>
        <dbReference type="EMBL" id="QCE03000.1"/>
    </source>
</evidence>
<dbReference type="OrthoDB" id="10264738at2759"/>
<keyword evidence="3" id="KW-0670">Pyruvate</keyword>
<dbReference type="AlphaFoldDB" id="A0A4D6MN81"/>
<dbReference type="EMBL" id="CP039352">
    <property type="protein sequence ID" value="QCE03000.1"/>
    <property type="molecule type" value="Genomic_DNA"/>
</dbReference>
<dbReference type="SUPFAM" id="SSF81606">
    <property type="entry name" value="PP2C-like"/>
    <property type="match status" value="1"/>
</dbReference>
<dbReference type="Pfam" id="PF00481">
    <property type="entry name" value="PP2C"/>
    <property type="match status" value="1"/>
</dbReference>
<protein>
    <submittedName>
        <fullName evidence="3">Pyruvate dehydrogenase phosphatase</fullName>
    </submittedName>
</protein>
<feature type="compositionally biased region" description="Polar residues" evidence="1">
    <location>
        <begin position="115"/>
        <end position="128"/>
    </location>
</feature>
<dbReference type="Proteomes" id="UP000501690">
    <property type="component" value="Linkage Group LG8"/>
</dbReference>
<accession>A0A4D6MN81</accession>
<proteinExistence type="predicted"/>
<dbReference type="PANTHER" id="PTHR47992">
    <property type="entry name" value="PROTEIN PHOSPHATASE"/>
    <property type="match status" value="1"/>
</dbReference>
<dbReference type="Gene3D" id="3.60.40.10">
    <property type="entry name" value="PPM-type phosphatase domain"/>
    <property type="match status" value="1"/>
</dbReference>
<dbReference type="InterPro" id="IPR001932">
    <property type="entry name" value="PPM-type_phosphatase-like_dom"/>
</dbReference>
<dbReference type="InterPro" id="IPR015655">
    <property type="entry name" value="PP2C"/>
</dbReference>
<dbReference type="Gramene" id="Vigun10g090900.1.v1.2">
    <property type="protein sequence ID" value="Vigun10g090900.1.v1.2"/>
    <property type="gene ID" value="Vigun10g090900.v1.2"/>
</dbReference>
<evidence type="ECO:0000259" key="2">
    <source>
        <dbReference type="PROSITE" id="PS51746"/>
    </source>
</evidence>
<dbReference type="CDD" id="cd00143">
    <property type="entry name" value="PP2Cc"/>
    <property type="match status" value="1"/>
</dbReference>